<feature type="chain" id="PRO_5036709661" evidence="3">
    <location>
        <begin position="16"/>
        <end position="145"/>
    </location>
</feature>
<keyword evidence="4" id="KW-1185">Reference proteome</keyword>
<proteinExistence type="predicted"/>
<organism evidence="4 5">
    <name type="scientific">Hyalella azteca</name>
    <name type="common">Amphipod</name>
    <dbReference type="NCBI Taxonomy" id="294128"/>
    <lineage>
        <taxon>Eukaryota</taxon>
        <taxon>Metazoa</taxon>
        <taxon>Ecdysozoa</taxon>
        <taxon>Arthropoda</taxon>
        <taxon>Crustacea</taxon>
        <taxon>Multicrustacea</taxon>
        <taxon>Malacostraca</taxon>
        <taxon>Eumalacostraca</taxon>
        <taxon>Peracarida</taxon>
        <taxon>Amphipoda</taxon>
        <taxon>Senticaudata</taxon>
        <taxon>Talitrida</taxon>
        <taxon>Talitroidea</taxon>
        <taxon>Hyalellidae</taxon>
        <taxon>Hyalella</taxon>
    </lineage>
</organism>
<gene>
    <name evidence="5" type="primary">LOC108671912</name>
</gene>
<evidence type="ECO:0000256" key="3">
    <source>
        <dbReference type="SAM" id="SignalP"/>
    </source>
</evidence>
<evidence type="ECO:0000256" key="2">
    <source>
        <dbReference type="PROSITE-ProRule" id="PRU00497"/>
    </source>
</evidence>
<dbReference type="Proteomes" id="UP000694843">
    <property type="component" value="Unplaced"/>
</dbReference>
<dbReference type="Pfam" id="PF00379">
    <property type="entry name" value="Chitin_bind_4"/>
    <property type="match status" value="1"/>
</dbReference>
<feature type="signal peptide" evidence="3">
    <location>
        <begin position="1"/>
        <end position="15"/>
    </location>
</feature>
<dbReference type="OrthoDB" id="6366518at2759"/>
<dbReference type="PROSITE" id="PS51155">
    <property type="entry name" value="CHIT_BIND_RR_2"/>
    <property type="match status" value="1"/>
</dbReference>
<name>A0A979FPN6_HYAAZ</name>
<evidence type="ECO:0000313" key="5">
    <source>
        <dbReference type="RefSeq" id="XP_047738145.1"/>
    </source>
</evidence>
<evidence type="ECO:0000256" key="1">
    <source>
        <dbReference type="ARBA" id="ARBA00022460"/>
    </source>
</evidence>
<dbReference type="InterPro" id="IPR031311">
    <property type="entry name" value="CHIT_BIND_RR_consensus"/>
</dbReference>
<dbReference type="RefSeq" id="XP_047738145.1">
    <property type="nucleotide sequence ID" value="XM_047882189.1"/>
</dbReference>
<dbReference type="InterPro" id="IPR000618">
    <property type="entry name" value="Insect_cuticle"/>
</dbReference>
<accession>A0A979FPN6</accession>
<reference evidence="5" key="1">
    <citation type="submission" date="2025-08" db="UniProtKB">
        <authorList>
            <consortium name="RefSeq"/>
        </authorList>
    </citation>
    <scope>IDENTIFICATION</scope>
    <source>
        <tissue evidence="5">Whole organism</tissue>
    </source>
</reference>
<protein>
    <submittedName>
        <fullName evidence="5">Cuticle protein AM1199 isoform X1</fullName>
    </submittedName>
</protein>
<dbReference type="PROSITE" id="PS00233">
    <property type="entry name" value="CHIT_BIND_RR_1"/>
    <property type="match status" value="1"/>
</dbReference>
<dbReference type="GO" id="GO:0042302">
    <property type="term" value="F:structural constituent of cuticle"/>
    <property type="evidence" value="ECO:0007669"/>
    <property type="project" value="UniProtKB-UniRule"/>
</dbReference>
<dbReference type="OMA" id="SYRWAYE"/>
<dbReference type="AlphaFoldDB" id="A0A979FPN6"/>
<dbReference type="GeneID" id="108671912"/>
<keyword evidence="3" id="KW-0732">Signal</keyword>
<keyword evidence="1 2" id="KW-0193">Cuticle</keyword>
<sequence length="145" mass="15282">MNAIIFTCLLAVAAARPDSGYSAPRSGGASREVPILRDDRVYPSAAGQYSTDTETGDGIVISESGYGSGPDGAVETQGTIRFTHPDGTPFELKFVADAAGGYQPESAALPVAPAFPHPIPQFVLDQIAFAATQRDDSDEDRRSYN</sequence>
<evidence type="ECO:0000313" key="4">
    <source>
        <dbReference type="Proteomes" id="UP000694843"/>
    </source>
</evidence>